<dbReference type="Proteomes" id="UP000886520">
    <property type="component" value="Chromosome 13"/>
</dbReference>
<reference evidence="2" key="1">
    <citation type="submission" date="2021-01" db="EMBL/GenBank/DDBJ databases">
        <title>Adiantum capillus-veneris genome.</title>
        <authorList>
            <person name="Fang Y."/>
            <person name="Liao Q."/>
        </authorList>
    </citation>
    <scope>NUCLEOTIDE SEQUENCE</scope>
    <source>
        <strain evidence="2">H3</strain>
        <tissue evidence="2">Leaf</tissue>
    </source>
</reference>
<evidence type="ECO:0000256" key="1">
    <source>
        <dbReference type="SAM" id="MobiDB-lite"/>
    </source>
</evidence>
<sequence>MDGTRMGSRSSTRHGPAAVFSGPVRRWRKAWAPVSSSSSSASTSSSSSRVLLYKWVPITPPGGKDEAPEEPTPPIVRYMPVSIVLAQRKDASKRELEEVETAVQKVEDASEEPEIHAEATDLNMVSTETKDELQTSEPTAVEGQGQPADMEDGTASEDLVDNGNSPTTKEDVVMTDKDQEEETEEVEPAEQGPSGLDLESAQAPSKSSAGSEPEQ</sequence>
<feature type="compositionally biased region" description="Basic and acidic residues" evidence="1">
    <location>
        <begin position="168"/>
        <end position="177"/>
    </location>
</feature>
<evidence type="ECO:0000313" key="3">
    <source>
        <dbReference type="Proteomes" id="UP000886520"/>
    </source>
</evidence>
<feature type="compositionally biased region" description="Polar residues" evidence="1">
    <location>
        <begin position="202"/>
        <end position="215"/>
    </location>
</feature>
<dbReference type="PANTHER" id="PTHR34572:SF1">
    <property type="entry name" value="GOLGIN FAMILY A PROTEIN"/>
    <property type="match status" value="1"/>
</dbReference>
<dbReference type="PANTHER" id="PTHR34572">
    <property type="entry name" value="GOLGIN FAMILY A PROTEIN"/>
    <property type="match status" value="1"/>
</dbReference>
<feature type="region of interest" description="Disordered" evidence="1">
    <location>
        <begin position="1"/>
        <end position="21"/>
    </location>
</feature>
<feature type="compositionally biased region" description="Acidic residues" evidence="1">
    <location>
        <begin position="149"/>
        <end position="160"/>
    </location>
</feature>
<organism evidence="2 3">
    <name type="scientific">Adiantum capillus-veneris</name>
    <name type="common">Maidenhair fern</name>
    <dbReference type="NCBI Taxonomy" id="13818"/>
    <lineage>
        <taxon>Eukaryota</taxon>
        <taxon>Viridiplantae</taxon>
        <taxon>Streptophyta</taxon>
        <taxon>Embryophyta</taxon>
        <taxon>Tracheophyta</taxon>
        <taxon>Polypodiopsida</taxon>
        <taxon>Polypodiidae</taxon>
        <taxon>Polypodiales</taxon>
        <taxon>Pteridineae</taxon>
        <taxon>Pteridaceae</taxon>
        <taxon>Vittarioideae</taxon>
        <taxon>Adiantum</taxon>
    </lineage>
</organism>
<protein>
    <submittedName>
        <fullName evidence="2">Uncharacterized protein</fullName>
    </submittedName>
</protein>
<dbReference type="AlphaFoldDB" id="A0A9D4UPE7"/>
<accession>A0A9D4UPE7</accession>
<gene>
    <name evidence="2" type="ORF">GOP47_0013776</name>
</gene>
<feature type="compositionally biased region" description="Basic and acidic residues" evidence="1">
    <location>
        <begin position="105"/>
        <end position="119"/>
    </location>
</feature>
<keyword evidence="3" id="KW-1185">Reference proteome</keyword>
<dbReference type="OrthoDB" id="2020529at2759"/>
<proteinExistence type="predicted"/>
<feature type="region of interest" description="Disordered" evidence="1">
    <location>
        <begin position="100"/>
        <end position="215"/>
    </location>
</feature>
<dbReference type="EMBL" id="JABFUD020000013">
    <property type="protein sequence ID" value="KAI5071525.1"/>
    <property type="molecule type" value="Genomic_DNA"/>
</dbReference>
<comment type="caution">
    <text evidence="2">The sequence shown here is derived from an EMBL/GenBank/DDBJ whole genome shotgun (WGS) entry which is preliminary data.</text>
</comment>
<feature type="compositionally biased region" description="Acidic residues" evidence="1">
    <location>
        <begin position="178"/>
        <end position="188"/>
    </location>
</feature>
<name>A0A9D4UPE7_ADICA</name>
<evidence type="ECO:0000313" key="2">
    <source>
        <dbReference type="EMBL" id="KAI5071525.1"/>
    </source>
</evidence>